<evidence type="ECO:0000313" key="2">
    <source>
        <dbReference type="Proteomes" id="UP000002865"/>
    </source>
</evidence>
<proteinExistence type="predicted"/>
<dbReference type="EMBL" id="CP003122">
    <property type="protein sequence ID" value="AFJ26978.1"/>
    <property type="molecule type" value="Genomic_DNA"/>
</dbReference>
<dbReference type="Proteomes" id="UP000002865">
    <property type="component" value="Chromosome"/>
</dbReference>
<organism evidence="1 2">
    <name type="scientific">Streptococcus parasanguinis FW213</name>
    <dbReference type="NCBI Taxonomy" id="1114965"/>
    <lineage>
        <taxon>Bacteria</taxon>
        <taxon>Bacillati</taxon>
        <taxon>Bacillota</taxon>
        <taxon>Bacilli</taxon>
        <taxon>Lactobacillales</taxon>
        <taxon>Streptococcaceae</taxon>
        <taxon>Streptococcus</taxon>
    </lineage>
</organism>
<gene>
    <name evidence="1" type="ORF">Spaf_2042</name>
</gene>
<reference evidence="1 2" key="1">
    <citation type="journal article" date="2012" name="PLoS ONE">
        <title>Complete Genome and Transcriptomes of Streptococcus parasanguinis FW213: Phylogenic Relations and Potential Virulence Mechanisms.</title>
        <authorList>
            <person name="Geng J."/>
            <person name="Chiu C.H."/>
            <person name="Tang P."/>
            <person name="Chen Y."/>
            <person name="Shieh H.R."/>
            <person name="Hu S."/>
            <person name="Chen Y.Y."/>
        </authorList>
    </citation>
    <scope>NUCLEOTIDE SEQUENCE [LARGE SCALE GENOMIC DNA]</scope>
    <source>
        <strain evidence="1 2">FW213</strain>
    </source>
</reference>
<accession>I1ZPK4</accession>
<dbReference type="AlphaFoldDB" id="I1ZPK4"/>
<protein>
    <submittedName>
        <fullName evidence="1">Uncharacterized protein</fullName>
    </submittedName>
</protein>
<dbReference type="KEGG" id="scf:Spaf_2042"/>
<dbReference type="HOGENOM" id="CLU_3398784_0_0_9"/>
<name>I1ZPK4_STRPA</name>
<dbReference type="PaxDb" id="1114965-Spaf_2042"/>
<evidence type="ECO:0000313" key="1">
    <source>
        <dbReference type="EMBL" id="AFJ26978.1"/>
    </source>
</evidence>
<sequence length="31" mass="3812">MEQLFPNRKKEMIDLLFSLNEQKTLISQRFL</sequence>